<evidence type="ECO:0000256" key="4">
    <source>
        <dbReference type="ARBA" id="ARBA00022519"/>
    </source>
</evidence>
<evidence type="ECO:0000256" key="9">
    <source>
        <dbReference type="ARBA" id="ARBA00023306"/>
    </source>
</evidence>
<dbReference type="HAMAP" id="MF_02203">
    <property type="entry name" value="TolR"/>
    <property type="match status" value="1"/>
</dbReference>
<dbReference type="Pfam" id="PF02472">
    <property type="entry name" value="ExbD"/>
    <property type="match status" value="1"/>
</dbReference>
<proteinExistence type="inferred from homology"/>
<keyword evidence="5 10" id="KW-0132">Cell division</keyword>
<evidence type="ECO:0000256" key="7">
    <source>
        <dbReference type="ARBA" id="ARBA00022989"/>
    </source>
</evidence>
<evidence type="ECO:0000256" key="10">
    <source>
        <dbReference type="HAMAP-Rule" id="MF_02203"/>
    </source>
</evidence>
<dbReference type="PANTHER" id="PTHR30558">
    <property type="entry name" value="EXBD MEMBRANE COMPONENT OF PMF-DRIVEN MACROMOLECULE IMPORT SYSTEM"/>
    <property type="match status" value="1"/>
</dbReference>
<dbReference type="InterPro" id="IPR003400">
    <property type="entry name" value="ExbD"/>
</dbReference>
<dbReference type="InterPro" id="IPR014168">
    <property type="entry name" value="Tol-Pal_TolR"/>
</dbReference>
<feature type="transmembrane region" description="Helical" evidence="10">
    <location>
        <begin position="20"/>
        <end position="41"/>
    </location>
</feature>
<keyword evidence="3 10" id="KW-1003">Cell membrane</keyword>
<dbReference type="Proteomes" id="UP001269819">
    <property type="component" value="Unassembled WGS sequence"/>
</dbReference>
<evidence type="ECO:0000256" key="8">
    <source>
        <dbReference type="ARBA" id="ARBA00023136"/>
    </source>
</evidence>
<comment type="similarity">
    <text evidence="2 10">Belongs to the ExbD/TolR family.</text>
</comment>
<evidence type="ECO:0000256" key="5">
    <source>
        <dbReference type="ARBA" id="ARBA00022618"/>
    </source>
</evidence>
<comment type="subcellular location">
    <subcellularLocation>
        <location evidence="10">Cell inner membrane</location>
        <topology evidence="10">Single-pass membrane protein</topology>
    </subcellularLocation>
    <subcellularLocation>
        <location evidence="1">Cell membrane</location>
        <topology evidence="1">Single-pass membrane protein</topology>
    </subcellularLocation>
</comment>
<evidence type="ECO:0000256" key="2">
    <source>
        <dbReference type="ARBA" id="ARBA00005811"/>
    </source>
</evidence>
<protein>
    <recommendedName>
        <fullName evidence="10">Tol-Pal system protein TolR</fullName>
    </recommendedName>
</protein>
<keyword evidence="7 10" id="KW-1133">Transmembrane helix</keyword>
<reference evidence="11 12" key="1">
    <citation type="submission" date="2023-10" db="EMBL/GenBank/DDBJ databases">
        <title>Characteristics and mechanism of a salt-tolerant marine origin heterotrophic nitrifying- aerobic denitrifying bacteria Marinobacter xestospongiae HN1.</title>
        <authorList>
            <person name="Qi R."/>
        </authorList>
    </citation>
    <scope>NUCLEOTIDE SEQUENCE [LARGE SCALE GENOMIC DNA]</scope>
    <source>
        <strain evidence="11 12">HN1</strain>
    </source>
</reference>
<evidence type="ECO:0000313" key="12">
    <source>
        <dbReference type="Proteomes" id="UP001269819"/>
    </source>
</evidence>
<keyword evidence="6 10" id="KW-0812">Transmembrane</keyword>
<keyword evidence="8 10" id="KW-0472">Membrane</keyword>
<comment type="subunit">
    <text evidence="10">The Tol-Pal system is composed of five core proteins: the inner membrane proteins TolA, TolQ and TolR, the periplasmic protein TolB and the outer membrane protein Pal. They form a network linking the inner and outer membranes and the peptidoglycan layer.</text>
</comment>
<evidence type="ECO:0000256" key="1">
    <source>
        <dbReference type="ARBA" id="ARBA00004162"/>
    </source>
</evidence>
<evidence type="ECO:0000256" key="6">
    <source>
        <dbReference type="ARBA" id="ARBA00022692"/>
    </source>
</evidence>
<evidence type="ECO:0000313" key="11">
    <source>
        <dbReference type="EMBL" id="MDV2079426.1"/>
    </source>
</evidence>
<comment type="caution">
    <text evidence="11">The sequence shown here is derived from an EMBL/GenBank/DDBJ whole genome shotgun (WGS) entry which is preliminary data.</text>
</comment>
<comment type="function">
    <text evidence="10">Part of the Tol-Pal system, which plays a role in outer membrane invagination during cell division and is important for maintaining outer membrane integrity.</text>
</comment>
<gene>
    <name evidence="10 11" type="primary">tolR</name>
    <name evidence="11" type="ORF">RYS15_12065</name>
</gene>
<sequence>MKGMGMMPVTRRKPMAEINVVPYIDVMLVLLVIFMVTAPMMTQGVKVDLPETSSDPIQAQKEVESIIISVDANGAYFMEIGDRGSDPMALSELREQVAKILSQRSSKDVLVRGDQHVEYGTVVRLMSELQAAGASSVGLITDVPTGDRQDG</sequence>
<keyword evidence="4 10" id="KW-0997">Cell inner membrane</keyword>
<name>A0ABU3VZ22_9GAMM</name>
<evidence type="ECO:0000256" key="3">
    <source>
        <dbReference type="ARBA" id="ARBA00022475"/>
    </source>
</evidence>
<dbReference type="NCBIfam" id="TIGR02801">
    <property type="entry name" value="tolR"/>
    <property type="match status" value="1"/>
</dbReference>
<dbReference type="Gene3D" id="3.30.420.270">
    <property type="match status" value="1"/>
</dbReference>
<organism evidence="11 12">
    <name type="scientific">Marinobacter xestospongiae</name>
    <dbReference type="NCBI Taxonomy" id="994319"/>
    <lineage>
        <taxon>Bacteria</taxon>
        <taxon>Pseudomonadati</taxon>
        <taxon>Pseudomonadota</taxon>
        <taxon>Gammaproteobacteria</taxon>
        <taxon>Pseudomonadales</taxon>
        <taxon>Marinobacteraceae</taxon>
        <taxon>Marinobacter</taxon>
    </lineage>
</organism>
<keyword evidence="12" id="KW-1185">Reference proteome</keyword>
<dbReference type="EMBL" id="JAWIIJ010000007">
    <property type="protein sequence ID" value="MDV2079426.1"/>
    <property type="molecule type" value="Genomic_DNA"/>
</dbReference>
<dbReference type="PANTHER" id="PTHR30558:SF7">
    <property type="entry name" value="TOL-PAL SYSTEM PROTEIN TOLR"/>
    <property type="match status" value="1"/>
</dbReference>
<keyword evidence="9 10" id="KW-0131">Cell cycle</keyword>
<dbReference type="RefSeq" id="WP_227171291.1">
    <property type="nucleotide sequence ID" value="NZ_BAABBC010000038.1"/>
</dbReference>
<accession>A0ABU3VZ22</accession>